<dbReference type="AlphaFoldDB" id="A0A6L2JUD0"/>
<sequence>MLLLNSCERGRTNRIERNCQLGFRSIVTWGVGGKGWYCSGGVGLESKGTWGVRVREGSVCVRLKCRVEYGRRGNSEMCIGGKFY</sequence>
<reference evidence="1" key="1">
    <citation type="journal article" date="2019" name="Sci. Rep.">
        <title>Draft genome of Tanacetum cinerariifolium, the natural source of mosquito coil.</title>
        <authorList>
            <person name="Yamashiro T."/>
            <person name="Shiraishi A."/>
            <person name="Satake H."/>
            <person name="Nakayama K."/>
        </authorList>
    </citation>
    <scope>NUCLEOTIDE SEQUENCE</scope>
</reference>
<evidence type="ECO:0000313" key="1">
    <source>
        <dbReference type="EMBL" id="GEU40728.1"/>
    </source>
</evidence>
<protein>
    <submittedName>
        <fullName evidence="1">Uncharacterized protein</fullName>
    </submittedName>
</protein>
<proteinExistence type="predicted"/>
<comment type="caution">
    <text evidence="1">The sequence shown here is derived from an EMBL/GenBank/DDBJ whole genome shotgun (WGS) entry which is preliminary data.</text>
</comment>
<organism evidence="1">
    <name type="scientific">Tanacetum cinerariifolium</name>
    <name type="common">Dalmatian daisy</name>
    <name type="synonym">Chrysanthemum cinerariifolium</name>
    <dbReference type="NCBI Taxonomy" id="118510"/>
    <lineage>
        <taxon>Eukaryota</taxon>
        <taxon>Viridiplantae</taxon>
        <taxon>Streptophyta</taxon>
        <taxon>Embryophyta</taxon>
        <taxon>Tracheophyta</taxon>
        <taxon>Spermatophyta</taxon>
        <taxon>Magnoliopsida</taxon>
        <taxon>eudicotyledons</taxon>
        <taxon>Gunneridae</taxon>
        <taxon>Pentapetalae</taxon>
        <taxon>asterids</taxon>
        <taxon>campanulids</taxon>
        <taxon>Asterales</taxon>
        <taxon>Asteraceae</taxon>
        <taxon>Asteroideae</taxon>
        <taxon>Anthemideae</taxon>
        <taxon>Anthemidinae</taxon>
        <taxon>Tanacetum</taxon>
    </lineage>
</organism>
<gene>
    <name evidence="1" type="ORF">Tci_012706</name>
</gene>
<name>A0A6L2JUD0_TANCI</name>
<accession>A0A6L2JUD0</accession>
<dbReference type="EMBL" id="BKCJ010001343">
    <property type="protein sequence ID" value="GEU40728.1"/>
    <property type="molecule type" value="Genomic_DNA"/>
</dbReference>